<dbReference type="RefSeq" id="WP_128562193.1">
    <property type="nucleotide sequence ID" value="NZ_BPQH01000008.1"/>
</dbReference>
<accession>A0ABQ4QZG2</accession>
<keyword evidence="3" id="KW-0520">NAD</keyword>
<dbReference type="EMBL" id="BPQH01000008">
    <property type="protein sequence ID" value="GJD50031.1"/>
    <property type="molecule type" value="Genomic_DNA"/>
</dbReference>
<comment type="similarity">
    <text evidence="1">Belongs to the iron-containing alcohol dehydrogenase family.</text>
</comment>
<dbReference type="Pfam" id="PF00465">
    <property type="entry name" value="Fe-ADH"/>
    <property type="match status" value="1"/>
</dbReference>
<dbReference type="Gene3D" id="1.20.1090.10">
    <property type="entry name" value="Dehydroquinate synthase-like - alpha domain"/>
    <property type="match status" value="1"/>
</dbReference>
<dbReference type="PANTHER" id="PTHR11496:SF102">
    <property type="entry name" value="ALCOHOL DEHYDROGENASE 4"/>
    <property type="match status" value="1"/>
</dbReference>
<evidence type="ECO:0000313" key="7">
    <source>
        <dbReference type="Proteomes" id="UP001055167"/>
    </source>
</evidence>
<comment type="caution">
    <text evidence="6">The sequence shown here is derived from an EMBL/GenBank/DDBJ whole genome shotgun (WGS) entry which is preliminary data.</text>
</comment>
<sequence>MARSPFRLPGGVYNAVPPRIVFGPGAVAEVADAVARHGARRALVLSTPGRGALAERVRDLLGAACVGILPEAVSQVPIELARRGRERARAMGADCLVTVGGGAAIGLGKGIALELPLPIVAIPTTYSGSEMTGFCGITIDGVKRMHASLNMLAGTVIYDPELSLPLPLDVSAASALNALAHCIDGIYVPTVSPVMALAAVEGARVLMEALPRVSADPGDLAARTDLLYGAYLGGAALTGGFALQHGVAHVLGGSFGIAHGLSHALVLPHVAAYNQRFAAPQLAPLAATVGDGNLGGAIFDILVEAGLPTSLREIGLPRESLERAAAITVETDNGLNPAPVTIEAVRRILDDAHEGRRPA</sequence>
<feature type="domain" description="Alcohol dehydrogenase iron-type/glycerol dehydrogenase GldA" evidence="4">
    <location>
        <begin position="17"/>
        <end position="160"/>
    </location>
</feature>
<evidence type="ECO:0000256" key="3">
    <source>
        <dbReference type="ARBA" id="ARBA00023027"/>
    </source>
</evidence>
<dbReference type="InterPro" id="IPR039697">
    <property type="entry name" value="Alcohol_dehydrogenase_Fe"/>
</dbReference>
<keyword evidence="2" id="KW-0560">Oxidoreductase</keyword>
<evidence type="ECO:0000256" key="1">
    <source>
        <dbReference type="ARBA" id="ARBA00007358"/>
    </source>
</evidence>
<dbReference type="InterPro" id="IPR001670">
    <property type="entry name" value="ADH_Fe/GldA"/>
</dbReference>
<protein>
    <submittedName>
        <fullName evidence="6">Maleylacetate reductase</fullName>
    </submittedName>
</protein>
<evidence type="ECO:0000259" key="4">
    <source>
        <dbReference type="Pfam" id="PF00465"/>
    </source>
</evidence>
<dbReference type="InterPro" id="IPR034786">
    <property type="entry name" value="MAR"/>
</dbReference>
<dbReference type="CDD" id="cd08177">
    <property type="entry name" value="MAR"/>
    <property type="match status" value="1"/>
</dbReference>
<evidence type="ECO:0000259" key="5">
    <source>
        <dbReference type="Pfam" id="PF25137"/>
    </source>
</evidence>
<evidence type="ECO:0000313" key="6">
    <source>
        <dbReference type="EMBL" id="GJD50031.1"/>
    </source>
</evidence>
<dbReference type="SUPFAM" id="SSF56796">
    <property type="entry name" value="Dehydroquinate synthase-like"/>
    <property type="match status" value="1"/>
</dbReference>
<feature type="domain" description="Fe-containing alcohol dehydrogenase-like C-terminal" evidence="5">
    <location>
        <begin position="172"/>
        <end position="352"/>
    </location>
</feature>
<reference evidence="6" key="1">
    <citation type="journal article" date="2021" name="Front. Microbiol.">
        <title>Comprehensive Comparative Genomics and Phenotyping of Methylobacterium Species.</title>
        <authorList>
            <person name="Alessa O."/>
            <person name="Ogura Y."/>
            <person name="Fujitani Y."/>
            <person name="Takami H."/>
            <person name="Hayashi T."/>
            <person name="Sahin N."/>
            <person name="Tani A."/>
        </authorList>
    </citation>
    <scope>NUCLEOTIDE SEQUENCE</scope>
    <source>
        <strain evidence="6">KCTC 52305</strain>
    </source>
</reference>
<evidence type="ECO:0000256" key="2">
    <source>
        <dbReference type="ARBA" id="ARBA00023002"/>
    </source>
</evidence>
<dbReference type="InterPro" id="IPR056798">
    <property type="entry name" value="ADH_Fe_C"/>
</dbReference>
<dbReference type="Pfam" id="PF25137">
    <property type="entry name" value="ADH_Fe_C"/>
    <property type="match status" value="1"/>
</dbReference>
<dbReference type="PANTHER" id="PTHR11496">
    <property type="entry name" value="ALCOHOL DEHYDROGENASE"/>
    <property type="match status" value="1"/>
</dbReference>
<dbReference type="Gene3D" id="3.40.50.1970">
    <property type="match status" value="1"/>
</dbReference>
<dbReference type="Proteomes" id="UP001055167">
    <property type="component" value="Unassembled WGS sequence"/>
</dbReference>
<keyword evidence="7" id="KW-1185">Reference proteome</keyword>
<proteinExistence type="inferred from homology"/>
<reference evidence="6" key="2">
    <citation type="submission" date="2021-08" db="EMBL/GenBank/DDBJ databases">
        <authorList>
            <person name="Tani A."/>
            <person name="Ola A."/>
            <person name="Ogura Y."/>
            <person name="Katsura K."/>
            <person name="Hayashi T."/>
        </authorList>
    </citation>
    <scope>NUCLEOTIDE SEQUENCE</scope>
    <source>
        <strain evidence="6">KCTC 52305</strain>
    </source>
</reference>
<organism evidence="6 7">
    <name type="scientific">Methylobacterium crusticola</name>
    <dbReference type="NCBI Taxonomy" id="1697972"/>
    <lineage>
        <taxon>Bacteria</taxon>
        <taxon>Pseudomonadati</taxon>
        <taxon>Pseudomonadota</taxon>
        <taxon>Alphaproteobacteria</taxon>
        <taxon>Hyphomicrobiales</taxon>
        <taxon>Methylobacteriaceae</taxon>
        <taxon>Methylobacterium</taxon>
    </lineage>
</organism>
<gene>
    <name evidence="6" type="primary">tfdF</name>
    <name evidence="6" type="ORF">OPKNFCMD_2767</name>
</gene>
<name>A0ABQ4QZG2_9HYPH</name>